<dbReference type="HAMAP" id="MF_00041">
    <property type="entry name" value="Cys_tRNA_synth"/>
    <property type="match status" value="1"/>
</dbReference>
<comment type="catalytic activity">
    <reaction evidence="9 10">
        <text>tRNA(Cys) + L-cysteine + ATP = L-cysteinyl-tRNA(Cys) + AMP + diphosphate</text>
        <dbReference type="Rhea" id="RHEA:17773"/>
        <dbReference type="Rhea" id="RHEA-COMP:9661"/>
        <dbReference type="Rhea" id="RHEA-COMP:9679"/>
        <dbReference type="ChEBI" id="CHEBI:30616"/>
        <dbReference type="ChEBI" id="CHEBI:33019"/>
        <dbReference type="ChEBI" id="CHEBI:35235"/>
        <dbReference type="ChEBI" id="CHEBI:78442"/>
        <dbReference type="ChEBI" id="CHEBI:78517"/>
        <dbReference type="ChEBI" id="CHEBI:456215"/>
        <dbReference type="EC" id="6.1.1.16"/>
    </reaction>
</comment>
<feature type="short sequence motif" description="'HIGH' region" evidence="10">
    <location>
        <begin position="41"/>
        <end position="51"/>
    </location>
</feature>
<comment type="similarity">
    <text evidence="10">Belongs to the class-I aminoacyl-tRNA synthetase family.</text>
</comment>
<evidence type="ECO:0000313" key="13">
    <source>
        <dbReference type="EMBL" id="GAA5145508.1"/>
    </source>
</evidence>
<dbReference type="InterPro" id="IPR009080">
    <property type="entry name" value="tRNAsynth_Ia_anticodon-bd"/>
</dbReference>
<comment type="caution">
    <text evidence="13">The sequence shown here is derived from an EMBL/GenBank/DDBJ whole genome shotgun (WGS) entry which is preliminary data.</text>
</comment>
<keyword evidence="14" id="KW-1185">Reference proteome</keyword>
<dbReference type="InterPro" id="IPR056411">
    <property type="entry name" value="CysS_C"/>
</dbReference>
<dbReference type="Gene3D" id="3.40.50.620">
    <property type="entry name" value="HUPs"/>
    <property type="match status" value="1"/>
</dbReference>
<gene>
    <name evidence="10 13" type="primary">cysS</name>
    <name evidence="13" type="ORF">GCM10023340_14960</name>
</gene>
<evidence type="ECO:0000256" key="6">
    <source>
        <dbReference type="ARBA" id="ARBA00022840"/>
    </source>
</evidence>
<proteinExistence type="inferred from homology"/>
<evidence type="ECO:0000256" key="4">
    <source>
        <dbReference type="ARBA" id="ARBA00022741"/>
    </source>
</evidence>
<feature type="binding site" evidence="10">
    <location>
        <position position="233"/>
    </location>
    <ligand>
        <name>Zn(2+)</name>
        <dbReference type="ChEBI" id="CHEBI:29105"/>
    </ligand>
</feature>
<dbReference type="CDD" id="cd00672">
    <property type="entry name" value="CysRS_core"/>
    <property type="match status" value="1"/>
</dbReference>
<dbReference type="InterPro" id="IPR015803">
    <property type="entry name" value="Cys-tRNA-ligase"/>
</dbReference>
<feature type="domain" description="Cysteinyl-tRNA ligase anticodon binding" evidence="12">
    <location>
        <begin position="430"/>
        <end position="471"/>
    </location>
</feature>
<comment type="cofactor">
    <cofactor evidence="10">
        <name>Zn(2+)</name>
        <dbReference type="ChEBI" id="CHEBI:29105"/>
    </cofactor>
    <text evidence="10">Binds 1 zinc ion per subunit.</text>
</comment>
<dbReference type="SUPFAM" id="SSF47323">
    <property type="entry name" value="Anticodon-binding domain of a subclass of class I aminoacyl-tRNA synthetases"/>
    <property type="match status" value="1"/>
</dbReference>
<keyword evidence="3 10" id="KW-0479">Metal-binding</keyword>
<evidence type="ECO:0000313" key="14">
    <source>
        <dbReference type="Proteomes" id="UP001500221"/>
    </source>
</evidence>
<dbReference type="InterPro" id="IPR032678">
    <property type="entry name" value="tRNA-synt_1_cat_dom"/>
</dbReference>
<evidence type="ECO:0000256" key="2">
    <source>
        <dbReference type="ARBA" id="ARBA00022598"/>
    </source>
</evidence>
<keyword evidence="4 10" id="KW-0547">Nucleotide-binding</keyword>
<feature type="binding site" evidence="10">
    <location>
        <position position="294"/>
    </location>
    <ligand>
        <name>ATP</name>
        <dbReference type="ChEBI" id="CHEBI:30616"/>
    </ligand>
</feature>
<reference evidence="14" key="1">
    <citation type="journal article" date="2019" name="Int. J. Syst. Evol. Microbiol.">
        <title>The Global Catalogue of Microorganisms (GCM) 10K type strain sequencing project: providing services to taxonomists for standard genome sequencing and annotation.</title>
        <authorList>
            <consortium name="The Broad Institute Genomics Platform"/>
            <consortium name="The Broad Institute Genome Sequencing Center for Infectious Disease"/>
            <person name="Wu L."/>
            <person name="Ma J."/>
        </authorList>
    </citation>
    <scope>NUCLEOTIDE SEQUENCE [LARGE SCALE GENOMIC DNA]</scope>
    <source>
        <strain evidence="14">JCM 18459</strain>
    </source>
</reference>
<feature type="short sequence motif" description="'KMSKS' region" evidence="10">
    <location>
        <begin position="291"/>
        <end position="295"/>
    </location>
</feature>
<dbReference type="PANTHER" id="PTHR10890:SF3">
    <property type="entry name" value="CYSTEINE--TRNA LIGASE, CYTOPLASMIC"/>
    <property type="match status" value="1"/>
</dbReference>
<dbReference type="InterPro" id="IPR014729">
    <property type="entry name" value="Rossmann-like_a/b/a_fold"/>
</dbReference>
<dbReference type="Gene3D" id="1.20.120.1910">
    <property type="entry name" value="Cysteine-tRNA ligase, C-terminal anti-codon recognition domain"/>
    <property type="match status" value="1"/>
</dbReference>
<dbReference type="SUPFAM" id="SSF52374">
    <property type="entry name" value="Nucleotidylyl transferase"/>
    <property type="match status" value="1"/>
</dbReference>
<evidence type="ECO:0000256" key="3">
    <source>
        <dbReference type="ARBA" id="ARBA00022723"/>
    </source>
</evidence>
<evidence type="ECO:0000256" key="5">
    <source>
        <dbReference type="ARBA" id="ARBA00022833"/>
    </source>
</evidence>
<dbReference type="EMBL" id="BAABKG010000002">
    <property type="protein sequence ID" value="GAA5145508.1"/>
    <property type="molecule type" value="Genomic_DNA"/>
</dbReference>
<comment type="subunit">
    <text evidence="1 10">Monomer.</text>
</comment>
<sequence>MTDPAAARLRNELTLYNTLGYAESHFEPADGRTVLMYVCGPTVYSSPHIGNMRTYLFSDVLRRVLALADYDLRAVMNITDVGHLTSDADSGDDKMAAAAASERITAWDVAAKYTAAFDDDVRALNITPMTAVLKATDHIPQQIELIQRLEEKGVVYRTADGMYFDTSLVPAYGKLTPNDDRESLLAGVRVDLGDKRNPTDFALWKFTPPDAPQRDMEWPSPWGTGFPGWHIECSAMAMDTLGDTLDIHVGGIDHIAIHHTNEIAQSETASGAPFSRWWMHGAFLTLEGERRMGKSEGNKITLETLVEWGFDPLDFRYLNLLSHYRSPLTFSREILQSAAVAFGRLRQRVQAVVAAAGAASPAAGWQEHALVDRFVDALADDLNLPRAVTVLGDVLRDGDLDDATKVAMVGLFDRVLGLDLRTARDDAAAPPDVVELAERRLAHRKERDWAEADRLRDEIAALGWTVEDDADGFRLTPLRP</sequence>
<dbReference type="EC" id="6.1.1.16" evidence="10"/>
<name>A0ABP9PGW0_9ACTN</name>
<evidence type="ECO:0000256" key="7">
    <source>
        <dbReference type="ARBA" id="ARBA00022917"/>
    </source>
</evidence>
<dbReference type="GO" id="GO:0016874">
    <property type="term" value="F:ligase activity"/>
    <property type="evidence" value="ECO:0007669"/>
    <property type="project" value="UniProtKB-KW"/>
</dbReference>
<dbReference type="PRINTS" id="PR00983">
    <property type="entry name" value="TRNASYNTHCYS"/>
</dbReference>
<dbReference type="PANTHER" id="PTHR10890">
    <property type="entry name" value="CYSTEINYL-TRNA SYNTHETASE"/>
    <property type="match status" value="1"/>
</dbReference>
<keyword evidence="2 10" id="KW-0436">Ligase</keyword>
<evidence type="ECO:0000256" key="1">
    <source>
        <dbReference type="ARBA" id="ARBA00011245"/>
    </source>
</evidence>
<dbReference type="Pfam" id="PF23493">
    <property type="entry name" value="CysS_C"/>
    <property type="match status" value="1"/>
</dbReference>
<keyword evidence="6 10" id="KW-0067">ATP-binding</keyword>
<keyword evidence="10" id="KW-0963">Cytoplasm</keyword>
<protein>
    <recommendedName>
        <fullName evidence="10">Cysteine--tRNA ligase</fullName>
        <ecNumber evidence="10">6.1.1.16</ecNumber>
    </recommendedName>
    <alternativeName>
        <fullName evidence="10">Cysteinyl-tRNA synthetase</fullName>
        <shortName evidence="10">CysRS</shortName>
    </alternativeName>
</protein>
<feature type="domain" description="tRNA synthetases class I catalytic" evidence="11">
    <location>
        <begin position="26"/>
        <end position="338"/>
    </location>
</feature>
<dbReference type="Pfam" id="PF01406">
    <property type="entry name" value="tRNA-synt_1e"/>
    <property type="match status" value="1"/>
</dbReference>
<keyword evidence="8 10" id="KW-0030">Aminoacyl-tRNA synthetase</keyword>
<dbReference type="Proteomes" id="UP001500221">
    <property type="component" value="Unassembled WGS sequence"/>
</dbReference>
<evidence type="ECO:0000256" key="8">
    <source>
        <dbReference type="ARBA" id="ARBA00023146"/>
    </source>
</evidence>
<keyword evidence="7 10" id="KW-0648">Protein biosynthesis</keyword>
<dbReference type="NCBIfam" id="TIGR00435">
    <property type="entry name" value="cysS"/>
    <property type="match status" value="1"/>
</dbReference>
<dbReference type="InterPro" id="IPR024909">
    <property type="entry name" value="Cys-tRNA/MSH_ligase"/>
</dbReference>
<evidence type="ECO:0000259" key="11">
    <source>
        <dbReference type="Pfam" id="PF01406"/>
    </source>
</evidence>
<feature type="binding site" evidence="10">
    <location>
        <position position="262"/>
    </location>
    <ligand>
        <name>Zn(2+)</name>
        <dbReference type="ChEBI" id="CHEBI:29105"/>
    </ligand>
</feature>
<comment type="subcellular location">
    <subcellularLocation>
        <location evidence="10">Cytoplasm</location>
    </subcellularLocation>
</comment>
<feature type="binding site" evidence="10">
    <location>
        <position position="39"/>
    </location>
    <ligand>
        <name>Zn(2+)</name>
        <dbReference type="ChEBI" id="CHEBI:29105"/>
    </ligand>
</feature>
<keyword evidence="5 10" id="KW-0862">Zinc</keyword>
<organism evidence="13 14">
    <name type="scientific">Nocardioides marinquilinus</name>
    <dbReference type="NCBI Taxonomy" id="1210400"/>
    <lineage>
        <taxon>Bacteria</taxon>
        <taxon>Bacillati</taxon>
        <taxon>Actinomycetota</taxon>
        <taxon>Actinomycetes</taxon>
        <taxon>Propionibacteriales</taxon>
        <taxon>Nocardioidaceae</taxon>
        <taxon>Nocardioides</taxon>
    </lineage>
</organism>
<dbReference type="RefSeq" id="WP_345456406.1">
    <property type="nucleotide sequence ID" value="NZ_BAABKG010000002.1"/>
</dbReference>
<evidence type="ECO:0000256" key="9">
    <source>
        <dbReference type="ARBA" id="ARBA00047398"/>
    </source>
</evidence>
<evidence type="ECO:0000259" key="12">
    <source>
        <dbReference type="Pfam" id="PF23493"/>
    </source>
</evidence>
<accession>A0ABP9PGW0</accession>
<evidence type="ECO:0000256" key="10">
    <source>
        <dbReference type="HAMAP-Rule" id="MF_00041"/>
    </source>
</evidence>
<feature type="binding site" evidence="10">
    <location>
        <position position="258"/>
    </location>
    <ligand>
        <name>Zn(2+)</name>
        <dbReference type="ChEBI" id="CHEBI:29105"/>
    </ligand>
</feature>